<accession>A0A1R4I4V1</accession>
<evidence type="ECO:0000313" key="1">
    <source>
        <dbReference type="EMBL" id="SJN14759.1"/>
    </source>
</evidence>
<comment type="caution">
    <text evidence="1">The sequence shown here is derived from an EMBL/GenBank/DDBJ whole genome shotgun (WGS) entry which is preliminary data.</text>
</comment>
<organism evidence="1 2">
    <name type="scientific">Halomonas citrativorans</name>
    <dbReference type="NCBI Taxonomy" id="2742612"/>
    <lineage>
        <taxon>Bacteria</taxon>
        <taxon>Pseudomonadati</taxon>
        <taxon>Pseudomonadota</taxon>
        <taxon>Gammaproteobacteria</taxon>
        <taxon>Oceanospirillales</taxon>
        <taxon>Halomonadaceae</taxon>
        <taxon>Halomonas</taxon>
    </lineage>
</organism>
<dbReference type="AlphaFoldDB" id="A0A1R4I4V1"/>
<protein>
    <submittedName>
        <fullName evidence="1">Uncharacterized protein</fullName>
    </submittedName>
</protein>
<name>A0A1R4I4V1_9GAMM</name>
<dbReference type="EMBL" id="FUKM01000057">
    <property type="protein sequence ID" value="SJN14759.1"/>
    <property type="molecule type" value="Genomic_DNA"/>
</dbReference>
<proteinExistence type="predicted"/>
<gene>
    <name evidence="1" type="ORF">CZ787_16750</name>
</gene>
<evidence type="ECO:0000313" key="2">
    <source>
        <dbReference type="Proteomes" id="UP000196331"/>
    </source>
</evidence>
<reference evidence="1 2" key="1">
    <citation type="submission" date="2017-02" db="EMBL/GenBank/DDBJ databases">
        <authorList>
            <person name="Dridi B."/>
        </authorList>
    </citation>
    <scope>NUCLEOTIDE SEQUENCE [LARGE SCALE GENOMIC DNA]</scope>
    <source>
        <strain evidence="1 2">JB380</strain>
    </source>
</reference>
<dbReference type="Proteomes" id="UP000196331">
    <property type="component" value="Unassembled WGS sequence"/>
</dbReference>
<sequence>MANDCQRLSIFSRMLFYESPQTPAAMGSPAIVFCEVSLLERRFERTGGLFQDR</sequence>